<feature type="region of interest" description="Disordered" evidence="1">
    <location>
        <begin position="262"/>
        <end position="309"/>
    </location>
</feature>
<organism evidence="2 3">
    <name type="scientific">Channa argus</name>
    <name type="common">Northern snakehead</name>
    <name type="synonym">Ophicephalus argus</name>
    <dbReference type="NCBI Taxonomy" id="215402"/>
    <lineage>
        <taxon>Eukaryota</taxon>
        <taxon>Metazoa</taxon>
        <taxon>Chordata</taxon>
        <taxon>Craniata</taxon>
        <taxon>Vertebrata</taxon>
        <taxon>Euteleostomi</taxon>
        <taxon>Actinopterygii</taxon>
        <taxon>Neopterygii</taxon>
        <taxon>Teleostei</taxon>
        <taxon>Neoteleostei</taxon>
        <taxon>Acanthomorphata</taxon>
        <taxon>Anabantaria</taxon>
        <taxon>Anabantiformes</taxon>
        <taxon>Channoidei</taxon>
        <taxon>Channidae</taxon>
        <taxon>Channa</taxon>
    </lineage>
</organism>
<feature type="region of interest" description="Disordered" evidence="1">
    <location>
        <begin position="165"/>
        <end position="188"/>
    </location>
</feature>
<evidence type="ECO:0000313" key="3">
    <source>
        <dbReference type="Proteomes" id="UP000503349"/>
    </source>
</evidence>
<reference evidence="2 3" key="1">
    <citation type="submission" date="2019-02" db="EMBL/GenBank/DDBJ databases">
        <title>Opniocepnalus argus genome.</title>
        <authorList>
            <person name="Zhou C."/>
            <person name="Xiao S."/>
        </authorList>
    </citation>
    <scope>NUCLEOTIDE SEQUENCE [LARGE SCALE GENOMIC DNA]</scope>
    <source>
        <strain evidence="2">OARG1902GOOAL</strain>
        <tissue evidence="2">Muscle</tissue>
    </source>
</reference>
<proteinExistence type="predicted"/>
<dbReference type="Proteomes" id="UP000503349">
    <property type="component" value="Chromosome 17"/>
</dbReference>
<evidence type="ECO:0000256" key="1">
    <source>
        <dbReference type="SAM" id="MobiDB-lite"/>
    </source>
</evidence>
<name>A0A6G1QI41_CHAAH</name>
<feature type="compositionally biased region" description="Basic and acidic residues" evidence="1">
    <location>
        <begin position="281"/>
        <end position="293"/>
    </location>
</feature>
<accession>A0A6G1QI41</accession>
<gene>
    <name evidence="2" type="ORF">EXN66_Car017802</name>
</gene>
<feature type="compositionally biased region" description="Polar residues" evidence="1">
    <location>
        <begin position="178"/>
        <end position="188"/>
    </location>
</feature>
<evidence type="ECO:0000313" key="2">
    <source>
        <dbReference type="EMBL" id="KAF3702114.1"/>
    </source>
</evidence>
<dbReference type="AlphaFoldDB" id="A0A6G1QI41"/>
<keyword evidence="3" id="KW-1185">Reference proteome</keyword>
<dbReference type="EMBL" id="CM015728">
    <property type="protein sequence ID" value="KAF3702114.1"/>
    <property type="molecule type" value="Genomic_DNA"/>
</dbReference>
<protein>
    <submittedName>
        <fullName evidence="2">Uncharacterized protein</fullName>
    </submittedName>
</protein>
<sequence length="358" mass="40565">MNLYRNFGNIMETWVTEGKQCSDSELLDNIDEDSSIPSSGTRTELCSESLDSGVETASSDTSVLATTCFASTENAEIDAFLPERESNILTPATPTSQSPVFSSLVPYSFSSLSPHLCPSRPREGSNGLHLEVDQIIERTDSMCMTDKPKPLTVEEVLRRQTRASLQPKRHTSHLLRGQRSQSFGQRSTVNPTVPIRQMSEMWTQRSFMGSDKQRPEEICELGRKELSPGLRYLEQLCQTLEEIARQQLQNQVLQIEMDALQEDQDTQSDSKTTEADLASCQRHEDQDTVENRSSEPQQQKGRCGHFRQRSASDTMHLRRFGADCRGQHLNTFDLVETAEKNSEYEVQYETLNKNKENI</sequence>
<reference evidence="3" key="2">
    <citation type="submission" date="2019-02" db="EMBL/GenBank/DDBJ databases">
        <title>Opniocepnalus argus Var Kimnra genome.</title>
        <authorList>
            <person name="Zhou C."/>
            <person name="Xiao S."/>
        </authorList>
    </citation>
    <scope>NUCLEOTIDE SEQUENCE [LARGE SCALE GENOMIC DNA]</scope>
</reference>